<dbReference type="GO" id="GO:0007586">
    <property type="term" value="P:digestion"/>
    <property type="evidence" value="ECO:0007669"/>
    <property type="project" value="UniProtKB-KW"/>
</dbReference>
<keyword evidence="10" id="KW-1185">Reference proteome</keyword>
<evidence type="ECO:0000256" key="5">
    <source>
        <dbReference type="ARBA" id="ARBA00022801"/>
    </source>
</evidence>
<feature type="signal peptide" evidence="7">
    <location>
        <begin position="1"/>
        <end position="20"/>
    </location>
</feature>
<dbReference type="GO" id="GO:0006508">
    <property type="term" value="P:proteolysis"/>
    <property type="evidence" value="ECO:0007669"/>
    <property type="project" value="UniProtKB-KW"/>
</dbReference>
<evidence type="ECO:0000256" key="4">
    <source>
        <dbReference type="ARBA" id="ARBA00022757"/>
    </source>
</evidence>
<evidence type="ECO:0000256" key="6">
    <source>
        <dbReference type="ARBA" id="ARBA00023157"/>
    </source>
</evidence>
<keyword evidence="3" id="KW-0064">Aspartyl protease</keyword>
<feature type="chain" id="PRO_5018220424" description="Peptidase A1 domain-containing protein" evidence="7">
    <location>
        <begin position="21"/>
        <end position="116"/>
    </location>
</feature>
<protein>
    <recommendedName>
        <fullName evidence="8">Peptidase A1 domain-containing protein</fullName>
    </recommendedName>
</protein>
<dbReference type="PANTHER" id="PTHR47966">
    <property type="entry name" value="BETA-SITE APP-CLEAVING ENZYME, ISOFORM A-RELATED"/>
    <property type="match status" value="1"/>
</dbReference>
<dbReference type="GO" id="GO:0004190">
    <property type="term" value="F:aspartic-type endopeptidase activity"/>
    <property type="evidence" value="ECO:0007669"/>
    <property type="project" value="UniProtKB-KW"/>
</dbReference>
<name>A0A3P9B1V9_9CICH</name>
<comment type="similarity">
    <text evidence="1">Belongs to the peptidase A1 family.</text>
</comment>
<dbReference type="SUPFAM" id="SSF50630">
    <property type="entry name" value="Acid proteases"/>
    <property type="match status" value="1"/>
</dbReference>
<dbReference type="Gene3D" id="6.10.140.60">
    <property type="match status" value="1"/>
</dbReference>
<dbReference type="GeneTree" id="ENSGT00940000162710"/>
<dbReference type="InterPro" id="IPR033121">
    <property type="entry name" value="PEPTIDASE_A1"/>
</dbReference>
<dbReference type="PANTHER" id="PTHR47966:SF22">
    <property type="entry name" value="PEPSIN A-3-RELATED"/>
    <property type="match status" value="1"/>
</dbReference>
<sequence length="116" mass="13357">SKWFFVVWLVALKQENPAVSCNVWIPLEKGKRARVVLEEQGLWEEYRQKYPYNAMAKFDRSFAVEYTFMSPLLLQLSYYGVISIGTPPQSFKVIFDPGSSNLWVPSIYCNSAACSM</sequence>
<keyword evidence="5" id="KW-0378">Hydrolase</keyword>
<keyword evidence="6" id="KW-1015">Disulfide bond</keyword>
<dbReference type="Proteomes" id="UP000265160">
    <property type="component" value="Unplaced"/>
</dbReference>
<dbReference type="STRING" id="106582.ENSMZEP00005003900"/>
<dbReference type="Ensembl" id="ENSMZET00005004061.1">
    <property type="protein sequence ID" value="ENSMZEP00005003900.1"/>
    <property type="gene ID" value="ENSMZEG00005003021.1"/>
</dbReference>
<evidence type="ECO:0000256" key="2">
    <source>
        <dbReference type="ARBA" id="ARBA00022670"/>
    </source>
</evidence>
<evidence type="ECO:0000256" key="3">
    <source>
        <dbReference type="ARBA" id="ARBA00022750"/>
    </source>
</evidence>
<evidence type="ECO:0000259" key="8">
    <source>
        <dbReference type="PROSITE" id="PS51767"/>
    </source>
</evidence>
<evidence type="ECO:0000256" key="7">
    <source>
        <dbReference type="SAM" id="SignalP"/>
    </source>
</evidence>
<reference evidence="9" key="1">
    <citation type="submission" date="2025-08" db="UniProtKB">
        <authorList>
            <consortium name="Ensembl"/>
        </authorList>
    </citation>
    <scope>IDENTIFICATION</scope>
</reference>
<evidence type="ECO:0000256" key="1">
    <source>
        <dbReference type="ARBA" id="ARBA00007447"/>
    </source>
</evidence>
<feature type="domain" description="Peptidase A1" evidence="8">
    <location>
        <begin position="78"/>
        <end position="116"/>
    </location>
</feature>
<dbReference type="InterPro" id="IPR001461">
    <property type="entry name" value="Aspartic_peptidase_A1"/>
</dbReference>
<keyword evidence="2" id="KW-0645">Protease</keyword>
<dbReference type="Gene3D" id="2.40.70.10">
    <property type="entry name" value="Acid Proteases"/>
    <property type="match status" value="1"/>
</dbReference>
<dbReference type="PROSITE" id="PS51767">
    <property type="entry name" value="PEPTIDASE_A1"/>
    <property type="match status" value="1"/>
</dbReference>
<evidence type="ECO:0000313" key="9">
    <source>
        <dbReference type="Ensembl" id="ENSMZEP00005003900.1"/>
    </source>
</evidence>
<organism evidence="9 10">
    <name type="scientific">Maylandia zebra</name>
    <name type="common">zebra mbuna</name>
    <dbReference type="NCBI Taxonomy" id="106582"/>
    <lineage>
        <taxon>Eukaryota</taxon>
        <taxon>Metazoa</taxon>
        <taxon>Chordata</taxon>
        <taxon>Craniata</taxon>
        <taxon>Vertebrata</taxon>
        <taxon>Euteleostomi</taxon>
        <taxon>Actinopterygii</taxon>
        <taxon>Neopterygii</taxon>
        <taxon>Teleostei</taxon>
        <taxon>Neoteleostei</taxon>
        <taxon>Acanthomorphata</taxon>
        <taxon>Ovalentaria</taxon>
        <taxon>Cichlomorphae</taxon>
        <taxon>Cichliformes</taxon>
        <taxon>Cichlidae</taxon>
        <taxon>African cichlids</taxon>
        <taxon>Pseudocrenilabrinae</taxon>
        <taxon>Haplochromini</taxon>
        <taxon>Maylandia</taxon>
        <taxon>Maylandia zebra complex</taxon>
    </lineage>
</organism>
<dbReference type="InterPro" id="IPR021109">
    <property type="entry name" value="Peptidase_aspartic_dom_sf"/>
</dbReference>
<proteinExistence type="inferred from homology"/>
<dbReference type="Pfam" id="PF00026">
    <property type="entry name" value="Asp"/>
    <property type="match status" value="1"/>
</dbReference>
<evidence type="ECO:0000313" key="10">
    <source>
        <dbReference type="Proteomes" id="UP000265160"/>
    </source>
</evidence>
<keyword evidence="4" id="KW-0222">Digestion</keyword>
<accession>A0A3P9B1V9</accession>
<reference evidence="9" key="2">
    <citation type="submission" date="2025-09" db="UniProtKB">
        <authorList>
            <consortium name="Ensembl"/>
        </authorList>
    </citation>
    <scope>IDENTIFICATION</scope>
</reference>
<keyword evidence="7" id="KW-0732">Signal</keyword>
<dbReference type="AlphaFoldDB" id="A0A3P9B1V9"/>